<dbReference type="KEGG" id="ote:Oter_1601"/>
<dbReference type="PANTHER" id="PTHR34477:SF1">
    <property type="entry name" value="UPF0213 PROTEIN YHBQ"/>
    <property type="match status" value="1"/>
</dbReference>
<dbReference type="AlphaFoldDB" id="B1ZTV1"/>
<dbReference type="PROSITE" id="PS50164">
    <property type="entry name" value="GIY_YIG"/>
    <property type="match status" value="1"/>
</dbReference>
<evidence type="ECO:0000313" key="3">
    <source>
        <dbReference type="EMBL" id="ACB74884.1"/>
    </source>
</evidence>
<evidence type="ECO:0000256" key="1">
    <source>
        <dbReference type="ARBA" id="ARBA00007435"/>
    </source>
</evidence>
<dbReference type="InterPro" id="IPR000305">
    <property type="entry name" value="GIY-YIG_endonuc"/>
</dbReference>
<sequence>MHWVYMLQDEAGRCYIGETADLAKRLAQHRCGGTQTTRRMKGELRLIATRVLADAHEVRVLERTLKSWKNPAKARQYLAGSTSG</sequence>
<gene>
    <name evidence="3" type="ordered locus">Oter_1600</name>
    <name evidence="4" type="ordered locus">Oter_1601</name>
</gene>
<evidence type="ECO:0000259" key="2">
    <source>
        <dbReference type="PROSITE" id="PS50164"/>
    </source>
</evidence>
<dbReference type="EMBL" id="CP001032">
    <property type="protein sequence ID" value="ACB74885.1"/>
    <property type="molecule type" value="Genomic_DNA"/>
</dbReference>
<proteinExistence type="inferred from homology"/>
<accession>B1ZTV1</accession>
<organism evidence="3 5">
    <name type="scientific">Opitutus terrae (strain DSM 11246 / JCM 15787 / PB90-1)</name>
    <dbReference type="NCBI Taxonomy" id="452637"/>
    <lineage>
        <taxon>Bacteria</taxon>
        <taxon>Pseudomonadati</taxon>
        <taxon>Verrucomicrobiota</taxon>
        <taxon>Opitutia</taxon>
        <taxon>Opitutales</taxon>
        <taxon>Opitutaceae</taxon>
        <taxon>Opitutus</taxon>
    </lineage>
</organism>
<dbReference type="EMBL" id="CP001032">
    <property type="protein sequence ID" value="ACB74884.1"/>
    <property type="molecule type" value="Genomic_DNA"/>
</dbReference>
<dbReference type="HOGENOM" id="CLU_2524308_0_0_0"/>
<dbReference type="KEGG" id="ote:Oter_1600"/>
<evidence type="ECO:0000313" key="5">
    <source>
        <dbReference type="Proteomes" id="UP000007013"/>
    </source>
</evidence>
<dbReference type="SUPFAM" id="SSF82771">
    <property type="entry name" value="GIY-YIG endonuclease"/>
    <property type="match status" value="1"/>
</dbReference>
<dbReference type="InterPro" id="IPR035901">
    <property type="entry name" value="GIY-YIG_endonuc_sf"/>
</dbReference>
<dbReference type="InterPro" id="IPR050190">
    <property type="entry name" value="UPF0213_domain"/>
</dbReference>
<name>B1ZTV1_OPITP</name>
<dbReference type="Gene3D" id="3.40.1440.10">
    <property type="entry name" value="GIY-YIG endonuclease"/>
    <property type="match status" value="1"/>
</dbReference>
<protein>
    <submittedName>
        <fullName evidence="3">Excinuclease ABC C subunit domain protein</fullName>
    </submittedName>
</protein>
<feature type="domain" description="GIY-YIG" evidence="2">
    <location>
        <begin position="1"/>
        <end position="75"/>
    </location>
</feature>
<evidence type="ECO:0000313" key="4">
    <source>
        <dbReference type="EMBL" id="ACB74885.1"/>
    </source>
</evidence>
<dbReference type="STRING" id="452637.Oter_1600"/>
<comment type="similarity">
    <text evidence="1">Belongs to the UPF0213 family.</text>
</comment>
<keyword evidence="5" id="KW-1185">Reference proteome</keyword>
<dbReference type="PANTHER" id="PTHR34477">
    <property type="entry name" value="UPF0213 PROTEIN YHBQ"/>
    <property type="match status" value="1"/>
</dbReference>
<dbReference type="Proteomes" id="UP000007013">
    <property type="component" value="Chromosome"/>
</dbReference>
<dbReference type="Pfam" id="PF01541">
    <property type="entry name" value="GIY-YIG"/>
    <property type="match status" value="1"/>
</dbReference>
<reference evidence="3 5" key="1">
    <citation type="journal article" date="2011" name="J. Bacteriol.">
        <title>Genome sequence of the verrucomicrobium Opitutus terrae PB90-1, an abundant inhabitant of rice paddy soil ecosystems.</title>
        <authorList>
            <person name="van Passel M.W."/>
            <person name="Kant R."/>
            <person name="Palva A."/>
            <person name="Copeland A."/>
            <person name="Lucas S."/>
            <person name="Lapidus A."/>
            <person name="Glavina del Rio T."/>
            <person name="Pitluck S."/>
            <person name="Goltsman E."/>
            <person name="Clum A."/>
            <person name="Sun H."/>
            <person name="Schmutz J."/>
            <person name="Larimer F.W."/>
            <person name="Land M.L."/>
            <person name="Hauser L."/>
            <person name="Kyrpides N."/>
            <person name="Mikhailova N."/>
            <person name="Richardson P.P."/>
            <person name="Janssen P.H."/>
            <person name="de Vos W.M."/>
            <person name="Smidt H."/>
        </authorList>
    </citation>
    <scope>NUCLEOTIDE SEQUENCE [LARGE SCALE GENOMIC DNA]</scope>
    <source>
        <strain evidence="5">DSM 11246 / JCM 15787 / PB90-1</strain>
        <strain evidence="3">PB90-1</strain>
    </source>
</reference>
<dbReference type="eggNOG" id="COG2827">
    <property type="taxonomic scope" value="Bacteria"/>
</dbReference>
<dbReference type="RefSeq" id="WP_012374422.1">
    <property type="nucleotide sequence ID" value="NC_010571.1"/>
</dbReference>